<proteinExistence type="predicted"/>
<gene>
    <name evidence="1" type="ORF">M9H77_07673</name>
</gene>
<evidence type="ECO:0000313" key="1">
    <source>
        <dbReference type="EMBL" id="KAI5676723.1"/>
    </source>
</evidence>
<protein>
    <submittedName>
        <fullName evidence="1">Uncharacterized protein</fullName>
    </submittedName>
</protein>
<accession>A0ACC0BW03</accession>
<name>A0ACC0BW03_CATRO</name>
<dbReference type="EMBL" id="CM044702">
    <property type="protein sequence ID" value="KAI5676723.1"/>
    <property type="molecule type" value="Genomic_DNA"/>
</dbReference>
<organism evidence="1 2">
    <name type="scientific">Catharanthus roseus</name>
    <name type="common">Madagascar periwinkle</name>
    <name type="synonym">Vinca rosea</name>
    <dbReference type="NCBI Taxonomy" id="4058"/>
    <lineage>
        <taxon>Eukaryota</taxon>
        <taxon>Viridiplantae</taxon>
        <taxon>Streptophyta</taxon>
        <taxon>Embryophyta</taxon>
        <taxon>Tracheophyta</taxon>
        <taxon>Spermatophyta</taxon>
        <taxon>Magnoliopsida</taxon>
        <taxon>eudicotyledons</taxon>
        <taxon>Gunneridae</taxon>
        <taxon>Pentapetalae</taxon>
        <taxon>asterids</taxon>
        <taxon>lamiids</taxon>
        <taxon>Gentianales</taxon>
        <taxon>Apocynaceae</taxon>
        <taxon>Rauvolfioideae</taxon>
        <taxon>Vinceae</taxon>
        <taxon>Catharanthinae</taxon>
        <taxon>Catharanthus</taxon>
    </lineage>
</organism>
<dbReference type="Proteomes" id="UP001060085">
    <property type="component" value="Linkage Group LG02"/>
</dbReference>
<comment type="caution">
    <text evidence="1">The sequence shown here is derived from an EMBL/GenBank/DDBJ whole genome shotgun (WGS) entry which is preliminary data.</text>
</comment>
<reference evidence="2" key="1">
    <citation type="journal article" date="2023" name="Nat. Plants">
        <title>Single-cell RNA sequencing provides a high-resolution roadmap for understanding the multicellular compartmentation of specialized metabolism.</title>
        <authorList>
            <person name="Sun S."/>
            <person name="Shen X."/>
            <person name="Li Y."/>
            <person name="Li Y."/>
            <person name="Wang S."/>
            <person name="Li R."/>
            <person name="Zhang H."/>
            <person name="Shen G."/>
            <person name="Guo B."/>
            <person name="Wei J."/>
            <person name="Xu J."/>
            <person name="St-Pierre B."/>
            <person name="Chen S."/>
            <person name="Sun C."/>
        </authorList>
    </citation>
    <scope>NUCLEOTIDE SEQUENCE [LARGE SCALE GENOMIC DNA]</scope>
</reference>
<keyword evidence="2" id="KW-1185">Reference proteome</keyword>
<evidence type="ECO:0000313" key="2">
    <source>
        <dbReference type="Proteomes" id="UP001060085"/>
    </source>
</evidence>
<sequence>MTKIYECIFPGEGTSLAVEAVESADRPSTDFVFSHVEDNVVLSVGGRGSLVAIYKSMKRGEFNLLKLGIGINEDLLKKSQNEGTFGAENEESREERIVGTLLSGSG</sequence>